<evidence type="ECO:0000256" key="5">
    <source>
        <dbReference type="ARBA" id="ARBA00022989"/>
    </source>
</evidence>
<gene>
    <name evidence="9" type="ORF">BABINDRAFT_161818</name>
</gene>
<dbReference type="AlphaFoldDB" id="A0A1E3QNX7"/>
<evidence type="ECO:0000313" key="9">
    <source>
        <dbReference type="EMBL" id="ODQ79416.1"/>
    </source>
</evidence>
<evidence type="ECO:0000256" key="1">
    <source>
        <dbReference type="ARBA" id="ARBA00004477"/>
    </source>
</evidence>
<feature type="transmembrane region" description="Helical" evidence="8">
    <location>
        <begin position="89"/>
        <end position="107"/>
    </location>
</feature>
<dbReference type="Proteomes" id="UP000094336">
    <property type="component" value="Unassembled WGS sequence"/>
</dbReference>
<evidence type="ECO:0000256" key="3">
    <source>
        <dbReference type="ARBA" id="ARBA00022692"/>
    </source>
</evidence>
<protein>
    <recommendedName>
        <fullName evidence="11">DUF788-domain-containing protein</fullName>
    </recommendedName>
</protein>
<dbReference type="OrthoDB" id="10012212at2759"/>
<dbReference type="STRING" id="984486.A0A1E3QNX7"/>
<feature type="region of interest" description="Disordered" evidence="7">
    <location>
        <begin position="144"/>
        <end position="181"/>
    </location>
</feature>
<dbReference type="PANTHER" id="PTHR13505:SF7">
    <property type="entry name" value="TRANSMEMBRANE PROTEIN 208"/>
    <property type="match status" value="1"/>
</dbReference>
<comment type="similarity">
    <text evidence="2">Belongs to the TMEM208 family.</text>
</comment>
<dbReference type="Pfam" id="PF05620">
    <property type="entry name" value="TMEM208_SND2"/>
    <property type="match status" value="1"/>
</dbReference>
<proteinExistence type="inferred from homology"/>
<feature type="transmembrane region" description="Helical" evidence="8">
    <location>
        <begin position="113"/>
        <end position="131"/>
    </location>
</feature>
<dbReference type="GO" id="GO:0005789">
    <property type="term" value="C:endoplasmic reticulum membrane"/>
    <property type="evidence" value="ECO:0007669"/>
    <property type="project" value="UniProtKB-SubCell"/>
</dbReference>
<dbReference type="GeneID" id="30146877"/>
<feature type="transmembrane region" description="Helical" evidence="8">
    <location>
        <begin position="20"/>
        <end position="38"/>
    </location>
</feature>
<dbReference type="GO" id="GO:0006624">
    <property type="term" value="P:vacuolar protein processing"/>
    <property type="evidence" value="ECO:0007669"/>
    <property type="project" value="TreeGrafter"/>
</dbReference>
<accession>A0A1E3QNX7</accession>
<feature type="compositionally biased region" description="Basic and acidic residues" evidence="7">
    <location>
        <begin position="146"/>
        <end position="173"/>
    </location>
</feature>
<dbReference type="InterPro" id="IPR008506">
    <property type="entry name" value="SND2/TMEM208"/>
</dbReference>
<evidence type="ECO:0000256" key="7">
    <source>
        <dbReference type="SAM" id="MobiDB-lite"/>
    </source>
</evidence>
<dbReference type="EMBL" id="KV454432">
    <property type="protein sequence ID" value="ODQ79416.1"/>
    <property type="molecule type" value="Genomic_DNA"/>
</dbReference>
<name>A0A1E3QNX7_9ASCO</name>
<organism evidence="9 10">
    <name type="scientific">Babjeviella inositovora NRRL Y-12698</name>
    <dbReference type="NCBI Taxonomy" id="984486"/>
    <lineage>
        <taxon>Eukaryota</taxon>
        <taxon>Fungi</taxon>
        <taxon>Dikarya</taxon>
        <taxon>Ascomycota</taxon>
        <taxon>Saccharomycotina</taxon>
        <taxon>Pichiomycetes</taxon>
        <taxon>Serinales incertae sedis</taxon>
        <taxon>Babjeviella</taxon>
    </lineage>
</organism>
<dbReference type="RefSeq" id="XP_018984744.1">
    <property type="nucleotide sequence ID" value="XM_019129024.1"/>
</dbReference>
<keyword evidence="3 8" id="KW-0812">Transmembrane</keyword>
<evidence type="ECO:0000256" key="6">
    <source>
        <dbReference type="ARBA" id="ARBA00023136"/>
    </source>
</evidence>
<evidence type="ECO:0008006" key="11">
    <source>
        <dbReference type="Google" id="ProtNLM"/>
    </source>
</evidence>
<reference evidence="10" key="1">
    <citation type="submission" date="2016-05" db="EMBL/GenBank/DDBJ databases">
        <title>Comparative genomics of biotechnologically important yeasts.</title>
        <authorList>
            <consortium name="DOE Joint Genome Institute"/>
            <person name="Riley R."/>
            <person name="Haridas S."/>
            <person name="Wolfe K.H."/>
            <person name="Lopes M.R."/>
            <person name="Hittinger C.T."/>
            <person name="Goker M."/>
            <person name="Salamov A."/>
            <person name="Wisecaver J."/>
            <person name="Long T.M."/>
            <person name="Aerts A.L."/>
            <person name="Barry K."/>
            <person name="Choi C."/>
            <person name="Clum A."/>
            <person name="Coughlan A.Y."/>
            <person name="Deshpande S."/>
            <person name="Douglass A.P."/>
            <person name="Hanson S.J."/>
            <person name="Klenk H.-P."/>
            <person name="Labutti K."/>
            <person name="Lapidus A."/>
            <person name="Lindquist E."/>
            <person name="Lipzen A."/>
            <person name="Meier-Kolthoff J.P."/>
            <person name="Ohm R.A."/>
            <person name="Otillar R.P."/>
            <person name="Pangilinan J."/>
            <person name="Peng Y."/>
            <person name="Rokas A."/>
            <person name="Rosa C.A."/>
            <person name="Scheuner C."/>
            <person name="Sibirny A.A."/>
            <person name="Slot J.C."/>
            <person name="Stielow J.B."/>
            <person name="Sun H."/>
            <person name="Kurtzman C.P."/>
            <person name="Blackwell M."/>
            <person name="Grigoriev I.V."/>
            <person name="Jeffries T.W."/>
        </authorList>
    </citation>
    <scope>NUCLEOTIDE SEQUENCE [LARGE SCALE GENOMIC DNA]</scope>
    <source>
        <strain evidence="10">NRRL Y-12698</strain>
    </source>
</reference>
<evidence type="ECO:0000256" key="2">
    <source>
        <dbReference type="ARBA" id="ARBA00009950"/>
    </source>
</evidence>
<evidence type="ECO:0000256" key="4">
    <source>
        <dbReference type="ARBA" id="ARBA00022824"/>
    </source>
</evidence>
<dbReference type="GO" id="GO:0005773">
    <property type="term" value="C:vacuole"/>
    <property type="evidence" value="ECO:0007669"/>
    <property type="project" value="GOC"/>
</dbReference>
<keyword evidence="6 8" id="KW-0472">Membrane</keyword>
<dbReference type="PANTHER" id="PTHR13505">
    <property type="entry name" value="TRANSMEMBRANE PROTEIN 208"/>
    <property type="match status" value="1"/>
</dbReference>
<sequence length="181" mass="20029">MAGASDKKLAVANTQTLKSVHTVSLAINVLALLVLFVFHRPGSKKPFIFFSLPLVGAEYAIERFGRPKYDGKVVVLAGADLTQQGVTEWLFDIVYFTLALDVLMILFGSNKVWWLWLAIPGYAGYKSFGFLKGLKEMFMGSSSGKKAAEGAKVEPTKSKRQAKMEARSQRAEKGSQQARYR</sequence>
<evidence type="ECO:0000313" key="10">
    <source>
        <dbReference type="Proteomes" id="UP000094336"/>
    </source>
</evidence>
<keyword evidence="5 8" id="KW-1133">Transmembrane helix</keyword>
<keyword evidence="10" id="KW-1185">Reference proteome</keyword>
<keyword evidence="4" id="KW-0256">Endoplasmic reticulum</keyword>
<evidence type="ECO:0000256" key="8">
    <source>
        <dbReference type="SAM" id="Phobius"/>
    </source>
</evidence>
<comment type="subcellular location">
    <subcellularLocation>
        <location evidence="1">Endoplasmic reticulum membrane</location>
        <topology evidence="1">Multi-pass membrane protein</topology>
    </subcellularLocation>
</comment>